<dbReference type="SUPFAM" id="SSF57701">
    <property type="entry name" value="Zn2/Cys6 DNA-binding domain"/>
    <property type="match status" value="1"/>
</dbReference>
<dbReference type="Pfam" id="PF00172">
    <property type="entry name" value="Zn_clus"/>
    <property type="match status" value="1"/>
</dbReference>
<feature type="compositionally biased region" description="Polar residues" evidence="2">
    <location>
        <begin position="443"/>
        <end position="477"/>
    </location>
</feature>
<feature type="compositionally biased region" description="Low complexity" evidence="2">
    <location>
        <begin position="478"/>
        <end position="497"/>
    </location>
</feature>
<comment type="caution">
    <text evidence="4">The sequence shown here is derived from an EMBL/GenBank/DDBJ whole genome shotgun (WGS) entry which is preliminary data.</text>
</comment>
<dbReference type="InterPro" id="IPR001138">
    <property type="entry name" value="Zn2Cys6_DnaBD"/>
</dbReference>
<dbReference type="CDD" id="cd00067">
    <property type="entry name" value="GAL4"/>
    <property type="match status" value="1"/>
</dbReference>
<dbReference type="Gene3D" id="4.10.240.10">
    <property type="entry name" value="Zn(2)-C6 fungal-type DNA-binding domain"/>
    <property type="match status" value="1"/>
</dbReference>
<dbReference type="InterPro" id="IPR052400">
    <property type="entry name" value="Zn2-C6_fungal_TF"/>
</dbReference>
<feature type="domain" description="Zn(2)-C6 fungal-type" evidence="3">
    <location>
        <begin position="292"/>
        <end position="322"/>
    </location>
</feature>
<feature type="compositionally biased region" description="Low complexity" evidence="2">
    <location>
        <begin position="99"/>
        <end position="120"/>
    </location>
</feature>
<dbReference type="PROSITE" id="PS50048">
    <property type="entry name" value="ZN2_CY6_FUNGAL_2"/>
    <property type="match status" value="1"/>
</dbReference>
<dbReference type="PROSITE" id="PS00463">
    <property type="entry name" value="ZN2_CY6_FUNGAL_1"/>
    <property type="match status" value="1"/>
</dbReference>
<dbReference type="PANTHER" id="PTHR47657:SF7">
    <property type="entry name" value="STEROL REGULATORY ELEMENT-BINDING PROTEIN ECM22"/>
    <property type="match status" value="1"/>
</dbReference>
<evidence type="ECO:0000256" key="1">
    <source>
        <dbReference type="SAM" id="Coils"/>
    </source>
</evidence>
<dbReference type="OrthoDB" id="1924260at2759"/>
<reference evidence="4" key="1">
    <citation type="journal article" date="2021" name="Open Biol.">
        <title>Shared evolutionary footprints suggest mitochondrial oxidative damage underlies multiple complex I losses in fungi.</title>
        <authorList>
            <person name="Schikora-Tamarit M.A."/>
            <person name="Marcet-Houben M."/>
            <person name="Nosek J."/>
            <person name="Gabaldon T."/>
        </authorList>
    </citation>
    <scope>NUCLEOTIDE SEQUENCE</scope>
    <source>
        <strain evidence="4">CBS2887</strain>
    </source>
</reference>
<proteinExistence type="predicted"/>
<feature type="compositionally biased region" description="Low complexity" evidence="2">
    <location>
        <begin position="132"/>
        <end position="151"/>
    </location>
</feature>
<feature type="compositionally biased region" description="Polar residues" evidence="2">
    <location>
        <begin position="55"/>
        <end position="64"/>
    </location>
</feature>
<accession>A0A9P8TLW2</accession>
<keyword evidence="1" id="KW-0175">Coiled coil</keyword>
<dbReference type="InterPro" id="IPR036864">
    <property type="entry name" value="Zn2-C6_fun-type_DNA-bd_sf"/>
</dbReference>
<evidence type="ECO:0000256" key="2">
    <source>
        <dbReference type="SAM" id="MobiDB-lite"/>
    </source>
</evidence>
<keyword evidence="5" id="KW-1185">Reference proteome</keyword>
<feature type="region of interest" description="Disordered" evidence="2">
    <location>
        <begin position="1"/>
        <end position="182"/>
    </location>
</feature>
<dbReference type="SMART" id="SM00066">
    <property type="entry name" value="GAL4"/>
    <property type="match status" value="1"/>
</dbReference>
<dbReference type="PANTHER" id="PTHR47657">
    <property type="entry name" value="STEROL REGULATORY ELEMENT-BINDING PROTEIN ECM22"/>
    <property type="match status" value="1"/>
</dbReference>
<reference evidence="4" key="2">
    <citation type="submission" date="2021-01" db="EMBL/GenBank/DDBJ databases">
        <authorList>
            <person name="Schikora-Tamarit M.A."/>
        </authorList>
    </citation>
    <scope>NUCLEOTIDE SEQUENCE</scope>
    <source>
        <strain evidence="4">CBS2887</strain>
    </source>
</reference>
<dbReference type="EMBL" id="JAEUBG010003099">
    <property type="protein sequence ID" value="KAH3683495.1"/>
    <property type="molecule type" value="Genomic_DNA"/>
</dbReference>
<evidence type="ECO:0000313" key="5">
    <source>
        <dbReference type="Proteomes" id="UP000774326"/>
    </source>
</evidence>
<protein>
    <recommendedName>
        <fullName evidence="3">Zn(2)-C6 fungal-type domain-containing protein</fullName>
    </recommendedName>
</protein>
<feature type="compositionally biased region" description="Polar residues" evidence="2">
    <location>
        <begin position="25"/>
        <end position="41"/>
    </location>
</feature>
<dbReference type="Proteomes" id="UP000774326">
    <property type="component" value="Unassembled WGS sequence"/>
</dbReference>
<evidence type="ECO:0000313" key="4">
    <source>
        <dbReference type="EMBL" id="KAH3683495.1"/>
    </source>
</evidence>
<gene>
    <name evidence="4" type="ORF">WICPIJ_005528</name>
</gene>
<dbReference type="GO" id="GO:0000981">
    <property type="term" value="F:DNA-binding transcription factor activity, RNA polymerase II-specific"/>
    <property type="evidence" value="ECO:0007669"/>
    <property type="project" value="InterPro"/>
</dbReference>
<sequence>MSYQSNTNSSNPPGGQPQYNNQPNASTQLPALNYGISNGPHNQAAAPLPPPPIQTWYSGQNCVTSPPLPPPPPQYHYQQAAPVLPPPHQHGYYPPSQPYPIYNEQQQQQHPYYPHHYGQQPPVPGYHPSYPPGAYGQPQYLPQPYQQQPQQHTDYSHHPQYQQSASTPPPPPPPNPYLDSSNRAPVVGQQITLKFPSPSPASTHDPKNIPIPLYAIATTNSSKRAKLSPDASQVAPTQNAISPPTRVQEQARTQAPNQPQQMVLKDLNPEQGSARKKTFRTSRRRHRNSHLGCATCKSRRIKCDEQLPECKNCIRARLNCAYLALDEAARDALREAQKAHLLRIEALDQQQQEQEEKLALQYQQQHQQQMAQHEMELQNHQERFSAGQQPHFHHNEVNSYISKSFRYPLSNLPLPTSQPLEINLQRDNFPPIHQNLPPPQFPPQTINSITRESHTPSNASSTINSITRESHTPSNAGSVESSTRHTSSTTASSVSVTPDNTTTAPPTQKEEPSYAVESGAYDSLSALIKHHQDYIPLNDFSKIDGEYIEIVLDPECLKYLNTYWTAIQPGKLERFKNGFEKEDLYQEYETCQRLTFREASSNFVLFKALLSVGQVILNEKSQDEEVRTNSGKFLSRDLELSLRFLNKFRISFNIFNVEAQSRDNFQSFDTKKFHENISLVFAKFQIFQTAITTTHHGPYNLKDHIEISDRFFQFIESYLGNQFEIFNCQPIVAQYGGDAYFQRAKVLSEYMYVLIMYYIQCTKSYHTKPYNFEMLREIYNELRGNVRTLVFGKLSSGEQSDFNNLELYLKFVLEYLDGVHRDNKPSNKNQMLFYIIKRFTEVLPEHFSFASSERSFESQLLMAYFNAVASSLREIFPETRFFFLYSFSGKQGALAEQSVIRFYDILSSKNKSSMSEQEVAELETQKEQLRYPIKVFSFLKNRLSLYSQYLADITNFPAKIILDNTNRTIVFNLVQEQQLTSFKNVDIPQAAYPNIDKNSNFLNKATNTIQIPSVPMISAYSNFADVYSKRKLILNKAVELPFTEWDHFLLKRLYPKVVEQ</sequence>
<feature type="region of interest" description="Disordered" evidence="2">
    <location>
        <begin position="428"/>
        <end position="515"/>
    </location>
</feature>
<feature type="coiled-coil region" evidence="1">
    <location>
        <begin position="344"/>
        <end position="383"/>
    </location>
</feature>
<organism evidence="4 5">
    <name type="scientific">Wickerhamomyces pijperi</name>
    <name type="common">Yeast</name>
    <name type="synonym">Pichia pijperi</name>
    <dbReference type="NCBI Taxonomy" id="599730"/>
    <lineage>
        <taxon>Eukaryota</taxon>
        <taxon>Fungi</taxon>
        <taxon>Dikarya</taxon>
        <taxon>Ascomycota</taxon>
        <taxon>Saccharomycotina</taxon>
        <taxon>Saccharomycetes</taxon>
        <taxon>Phaffomycetales</taxon>
        <taxon>Wickerhamomycetaceae</taxon>
        <taxon>Wickerhamomyces</taxon>
    </lineage>
</organism>
<name>A0A9P8TLW2_WICPI</name>
<feature type="compositionally biased region" description="Pro residues" evidence="2">
    <location>
        <begin position="167"/>
        <end position="176"/>
    </location>
</feature>
<feature type="compositionally biased region" description="Low complexity" evidence="2">
    <location>
        <begin position="11"/>
        <end position="24"/>
    </location>
</feature>
<dbReference type="GO" id="GO:0008270">
    <property type="term" value="F:zinc ion binding"/>
    <property type="evidence" value="ECO:0007669"/>
    <property type="project" value="InterPro"/>
</dbReference>
<feature type="compositionally biased region" description="Polar residues" evidence="2">
    <location>
        <begin position="1"/>
        <end position="10"/>
    </location>
</feature>
<dbReference type="AlphaFoldDB" id="A0A9P8TLW2"/>
<evidence type="ECO:0000259" key="3">
    <source>
        <dbReference type="PROSITE" id="PS50048"/>
    </source>
</evidence>
<feature type="compositionally biased region" description="Pro residues" evidence="2">
    <location>
        <begin position="121"/>
        <end position="131"/>
    </location>
</feature>